<sequence length="146" mass="14560">MRYTAASLAGWVRRAGLIGLGAWLALPVVFAIGAVASPRGVSDQLGATAGAGLWAARAVNALSPKSADLGKAYAGSARVSAARTLLLDAGRGAKPVSGSPTRMLTPRVPDGVWRLVPAAATRPPGGGLRAPSGRAPPVLSSTAEIS</sequence>
<protein>
    <submittedName>
        <fullName evidence="3">Uncharacterized protein</fullName>
    </submittedName>
</protein>
<organism evidence="3 4">
    <name type="scientific">Carbonactinospora thermoautotrophica</name>
    <dbReference type="NCBI Taxonomy" id="1469144"/>
    <lineage>
        <taxon>Bacteria</taxon>
        <taxon>Bacillati</taxon>
        <taxon>Actinomycetota</taxon>
        <taxon>Actinomycetes</taxon>
        <taxon>Kitasatosporales</taxon>
        <taxon>Carbonactinosporaceae</taxon>
        <taxon>Carbonactinospora</taxon>
    </lineage>
</organism>
<feature type="region of interest" description="Disordered" evidence="1">
    <location>
        <begin position="119"/>
        <end position="146"/>
    </location>
</feature>
<dbReference type="EMBL" id="LAXD01000001">
    <property type="protein sequence ID" value="KWW99026.1"/>
    <property type="molecule type" value="Genomic_DNA"/>
</dbReference>
<keyword evidence="4" id="KW-1185">Reference proteome</keyword>
<dbReference type="EMBL" id="JYIJ01000019">
    <property type="protein sequence ID" value="KWW97642.1"/>
    <property type="molecule type" value="Genomic_DNA"/>
</dbReference>
<evidence type="ECO:0000313" key="3">
    <source>
        <dbReference type="EMBL" id="KWW99026.1"/>
    </source>
</evidence>
<name>A0A132MME1_9ACTN</name>
<dbReference type="Proteomes" id="UP000070188">
    <property type="component" value="Unassembled WGS sequence"/>
</dbReference>
<gene>
    <name evidence="3" type="ORF">LI90_658</name>
    <name evidence="2" type="ORF">TH66_19005</name>
</gene>
<evidence type="ECO:0000256" key="1">
    <source>
        <dbReference type="SAM" id="MobiDB-lite"/>
    </source>
</evidence>
<reference evidence="4" key="3">
    <citation type="submission" date="2015-04" db="EMBL/GenBank/DDBJ databases">
        <title>Physiological reanalysis, assessment of diazotrophy, and genome sequences of multiple isolates of Streptomyces thermoautotrophicus.</title>
        <authorList>
            <person name="MacKellar D.C."/>
            <person name="Lieber L."/>
            <person name="Norman J."/>
            <person name="Bolger A."/>
            <person name="Tobin C."/>
            <person name="Murray J.W."/>
            <person name="Chang R."/>
            <person name="Ford T."/>
            <person name="Nguyen P.Q."/>
            <person name="Woodward J."/>
            <person name="Permingeat H."/>
            <person name="Joshi N.S."/>
            <person name="Silver P.A."/>
            <person name="Usadel B."/>
            <person name="Rutherford A.W."/>
            <person name="Friesen M."/>
            <person name="Prell J."/>
        </authorList>
    </citation>
    <scope>NUCLEOTIDE SEQUENCE [LARGE SCALE GENOMIC DNA]</scope>
    <source>
        <strain evidence="4">H1</strain>
    </source>
</reference>
<evidence type="ECO:0000313" key="2">
    <source>
        <dbReference type="EMBL" id="KWW97642.1"/>
    </source>
</evidence>
<evidence type="ECO:0000313" key="4">
    <source>
        <dbReference type="Proteomes" id="UP000070188"/>
    </source>
</evidence>
<dbReference type="PATRIC" id="fig|1469144.10.peg.760"/>
<dbReference type="AlphaFoldDB" id="A0A132MME1"/>
<dbReference type="RefSeq" id="WP_066884050.1">
    <property type="nucleotide sequence ID" value="NZ_JYIJ01000019.1"/>
</dbReference>
<reference evidence="3" key="2">
    <citation type="submission" date="2015-04" db="EMBL/GenBank/DDBJ databases">
        <title>Physiological reanalysis, assessment of diazotrophy, and genome sequences of multiple isolates of Streptomyces thermoautotrophicus.</title>
        <authorList>
            <person name="MacKellar D.C."/>
            <person name="Lieber L."/>
            <person name="Norman J."/>
            <person name="Bolger A."/>
            <person name="Tobin C."/>
            <person name="Murray J.W."/>
            <person name="Woodward J."/>
            <person name="Friesen M."/>
            <person name="Prell J."/>
        </authorList>
    </citation>
    <scope>NUCLEOTIDE SEQUENCE [LARGE SCALE GENOMIC DNA]</scope>
    <source>
        <strain evidence="3">H1</strain>
    </source>
</reference>
<comment type="caution">
    <text evidence="3">The sequence shown here is derived from an EMBL/GenBank/DDBJ whole genome shotgun (WGS) entry which is preliminary data.</text>
</comment>
<accession>A0A132MME1</accession>
<reference evidence="2 5" key="1">
    <citation type="submission" date="2015-02" db="EMBL/GenBank/DDBJ databases">
        <title>Physiological reanalysis, assessment of diazotrophy, and genome sequences of multiple isolates of Streptomyces thermoautotrophicus.</title>
        <authorList>
            <person name="MacKellar D.C."/>
            <person name="Lieber L."/>
            <person name="Norman J."/>
            <person name="Bolger A."/>
            <person name="Tobin C."/>
            <person name="Murray J.W."/>
            <person name="Prell J."/>
        </authorList>
    </citation>
    <scope>NUCLEOTIDE SEQUENCE [LARGE SCALE GENOMIC DNA]</scope>
    <source>
        <strain evidence="2 5">UBT1</strain>
    </source>
</reference>
<dbReference type="STRING" id="1469144.LI90_658"/>
<proteinExistence type="predicted"/>
<dbReference type="Proteomes" id="UP000070659">
    <property type="component" value="Unassembled WGS sequence"/>
</dbReference>
<evidence type="ECO:0000313" key="5">
    <source>
        <dbReference type="Proteomes" id="UP000070659"/>
    </source>
</evidence>